<dbReference type="InterPro" id="IPR001320">
    <property type="entry name" value="Iontro_rcpt_C"/>
</dbReference>
<comment type="caution">
    <text evidence="12">The sequence shown here is derived from an EMBL/GenBank/DDBJ whole genome shotgun (WGS) entry which is preliminary data.</text>
</comment>
<gene>
    <name evidence="12" type="ORF">KPH14_005816</name>
</gene>
<feature type="transmembrane region" description="Helical" evidence="9">
    <location>
        <begin position="590"/>
        <end position="611"/>
    </location>
</feature>
<dbReference type="GO" id="GO:0015276">
    <property type="term" value="F:ligand-gated monoatomic ion channel activity"/>
    <property type="evidence" value="ECO:0007669"/>
    <property type="project" value="InterPro"/>
</dbReference>
<evidence type="ECO:0000259" key="11">
    <source>
        <dbReference type="Pfam" id="PF24576"/>
    </source>
</evidence>
<keyword evidence="13" id="KW-1185">Reference proteome</keyword>
<dbReference type="EMBL" id="JAIFRP010004406">
    <property type="protein sequence ID" value="KAK2576489.1"/>
    <property type="molecule type" value="Genomic_DNA"/>
</dbReference>
<dbReference type="PANTHER" id="PTHR42643">
    <property type="entry name" value="IONOTROPIC RECEPTOR 20A-RELATED"/>
    <property type="match status" value="1"/>
</dbReference>
<dbReference type="Proteomes" id="UP001258017">
    <property type="component" value="Unassembled WGS sequence"/>
</dbReference>
<dbReference type="GO" id="GO:0050906">
    <property type="term" value="P:detection of stimulus involved in sensory perception"/>
    <property type="evidence" value="ECO:0007669"/>
    <property type="project" value="UniProtKB-ARBA"/>
</dbReference>
<dbReference type="Pfam" id="PF00060">
    <property type="entry name" value="Lig_chan"/>
    <property type="match status" value="1"/>
</dbReference>
<evidence type="ECO:0000256" key="2">
    <source>
        <dbReference type="ARBA" id="ARBA00008685"/>
    </source>
</evidence>
<protein>
    <submittedName>
        <fullName evidence="12">Uncharacterized protein</fullName>
    </submittedName>
</protein>
<evidence type="ECO:0000313" key="12">
    <source>
        <dbReference type="EMBL" id="KAK2576489.1"/>
    </source>
</evidence>
<feature type="transmembrane region" description="Helical" evidence="9">
    <location>
        <begin position="329"/>
        <end position="348"/>
    </location>
</feature>
<feature type="domain" description="Ionotropic glutamate receptor C-terminal" evidence="10">
    <location>
        <begin position="328"/>
        <end position="499"/>
    </location>
</feature>
<evidence type="ECO:0000313" key="13">
    <source>
        <dbReference type="Proteomes" id="UP001258017"/>
    </source>
</evidence>
<comment type="similarity">
    <text evidence="2">Belongs to the glutamate-gated ion channel (TC 1.A.10.1) family.</text>
</comment>
<keyword evidence="8" id="KW-0325">Glycoprotein</keyword>
<dbReference type="Pfam" id="PF24576">
    <property type="entry name" value="IR75A_N"/>
    <property type="match status" value="1"/>
</dbReference>
<name>A0AAD9RBB5_9HYME</name>
<evidence type="ECO:0000256" key="9">
    <source>
        <dbReference type="SAM" id="Phobius"/>
    </source>
</evidence>
<dbReference type="SUPFAM" id="SSF53850">
    <property type="entry name" value="Periplasmic binding protein-like II"/>
    <property type="match status" value="1"/>
</dbReference>
<keyword evidence="7" id="KW-0675">Receptor</keyword>
<dbReference type="InterPro" id="IPR057074">
    <property type="entry name" value="IR75A_N"/>
</dbReference>
<evidence type="ECO:0000256" key="6">
    <source>
        <dbReference type="ARBA" id="ARBA00023136"/>
    </source>
</evidence>
<evidence type="ECO:0000256" key="5">
    <source>
        <dbReference type="ARBA" id="ARBA00022989"/>
    </source>
</evidence>
<keyword evidence="3" id="KW-1003">Cell membrane</keyword>
<dbReference type="Gene3D" id="1.10.287.70">
    <property type="match status" value="1"/>
</dbReference>
<dbReference type="AlphaFoldDB" id="A0AAD9RBB5"/>
<proteinExistence type="inferred from homology"/>
<organism evidence="12 13">
    <name type="scientific">Odynerus spinipes</name>
    <dbReference type="NCBI Taxonomy" id="1348599"/>
    <lineage>
        <taxon>Eukaryota</taxon>
        <taxon>Metazoa</taxon>
        <taxon>Ecdysozoa</taxon>
        <taxon>Arthropoda</taxon>
        <taxon>Hexapoda</taxon>
        <taxon>Insecta</taxon>
        <taxon>Pterygota</taxon>
        <taxon>Neoptera</taxon>
        <taxon>Endopterygota</taxon>
        <taxon>Hymenoptera</taxon>
        <taxon>Apocrita</taxon>
        <taxon>Aculeata</taxon>
        <taxon>Vespoidea</taxon>
        <taxon>Vespidae</taxon>
        <taxon>Eumeninae</taxon>
        <taxon>Odynerus</taxon>
    </lineage>
</organism>
<dbReference type="Gene3D" id="3.40.190.10">
    <property type="entry name" value="Periplasmic binding protein-like II"/>
    <property type="match status" value="1"/>
</dbReference>
<accession>A0AAD9RBB5</accession>
<dbReference type="GO" id="GO:0005886">
    <property type="term" value="C:plasma membrane"/>
    <property type="evidence" value="ECO:0007669"/>
    <property type="project" value="UniProtKB-SubCell"/>
</dbReference>
<feature type="domain" description="Ionotropic receptor 75a N-terminal" evidence="11">
    <location>
        <begin position="23"/>
        <end position="205"/>
    </location>
</feature>
<keyword evidence="6 9" id="KW-0472">Membrane</keyword>
<evidence type="ECO:0000259" key="10">
    <source>
        <dbReference type="Pfam" id="PF00060"/>
    </source>
</evidence>
<reference evidence="12" key="2">
    <citation type="journal article" date="2023" name="Commun. Biol.">
        <title>Intrasexual cuticular hydrocarbon dimorphism in a wasp sheds light on hydrocarbon biosynthesis genes in Hymenoptera.</title>
        <authorList>
            <person name="Moris V.C."/>
            <person name="Podsiadlowski L."/>
            <person name="Martin S."/>
            <person name="Oeyen J.P."/>
            <person name="Donath A."/>
            <person name="Petersen M."/>
            <person name="Wilbrandt J."/>
            <person name="Misof B."/>
            <person name="Liedtke D."/>
            <person name="Thamm M."/>
            <person name="Scheiner R."/>
            <person name="Schmitt T."/>
            <person name="Niehuis O."/>
        </authorList>
    </citation>
    <scope>NUCLEOTIDE SEQUENCE</scope>
    <source>
        <strain evidence="12">GBR_01_08_01A</strain>
    </source>
</reference>
<evidence type="ECO:0000256" key="3">
    <source>
        <dbReference type="ARBA" id="ARBA00022475"/>
    </source>
</evidence>
<sequence length="652" mass="75929">MIFRSITIAIIVSVYMGEANIAVTFSKEYFMGKYIQYLVVFGCWSSFDINDFFRRDILTDLTVSYVPINENLEMRAILKVNYYKLGIILDLDCSRSEIILQQFTENLLPYNESYFWLMMTESNAVPVDTLRDLPLSIATEITVALHRNDTYVLYDVYNFSHRHGGRLNVTYMGYWSLQEGLRNELTQYKYKRRQNFNKLALNFSIHVDHEPIPDFNTYILNPINRHVDTMMRYNYAMILQLVDYYNISMNLMRGTTWGYLVNGTWNGIIADMLRGIVDISATPFQYKMERLDAVDYTVQTYVARPCFIFRHPKTSDVRNVFLMPFTEDVWYAILIVAFIYWLTLLLTVKIELHYDNYPRTCTLDTNPASETALITTAALCQQGLSDGPRIYSGRIVFLSLFLWGLLLLQFYSASVVGSLLSEPPRFINTLKDLSDSSLDVGIENMAYNYDYFATTTDPVAHELHRKKVQPNKKRTVEPYFTAEEGLKKVQKGGYAFHVDVATAYKIIEDTFSQDEICDLEEVQLFPARHTATATRKHSPFKKMVTYGMRQIVEHGVPGHLKYVWEPRRPRCLESHSAMPVPVALKEFSPALFSLFMGTALAVLVMLFEMYVDRRERRRRSALSMDEIDVPQDWLPSDLEQFKFRRFRARNVT</sequence>
<keyword evidence="5 9" id="KW-1133">Transmembrane helix</keyword>
<reference evidence="12" key="1">
    <citation type="submission" date="2021-08" db="EMBL/GenBank/DDBJ databases">
        <authorList>
            <person name="Misof B."/>
            <person name="Oliver O."/>
            <person name="Podsiadlowski L."/>
            <person name="Donath A."/>
            <person name="Peters R."/>
            <person name="Mayer C."/>
            <person name="Rust J."/>
            <person name="Gunkel S."/>
            <person name="Lesny P."/>
            <person name="Martin S."/>
            <person name="Oeyen J.P."/>
            <person name="Petersen M."/>
            <person name="Panagiotis P."/>
            <person name="Wilbrandt J."/>
            <person name="Tanja T."/>
        </authorList>
    </citation>
    <scope>NUCLEOTIDE SEQUENCE</scope>
    <source>
        <strain evidence="12">GBR_01_08_01A</strain>
        <tissue evidence="12">Thorax + abdomen</tissue>
    </source>
</reference>
<evidence type="ECO:0000256" key="1">
    <source>
        <dbReference type="ARBA" id="ARBA00004651"/>
    </source>
</evidence>
<dbReference type="PANTHER" id="PTHR42643:SF33">
    <property type="entry name" value="GLUTAMATE RECEPTOR 2-LIKE PROTEIN"/>
    <property type="match status" value="1"/>
</dbReference>
<feature type="transmembrane region" description="Helical" evidence="9">
    <location>
        <begin position="395"/>
        <end position="420"/>
    </location>
</feature>
<dbReference type="InterPro" id="IPR052192">
    <property type="entry name" value="Insect_Ionotropic_Sensory_Rcpt"/>
</dbReference>
<evidence type="ECO:0000256" key="4">
    <source>
        <dbReference type="ARBA" id="ARBA00022692"/>
    </source>
</evidence>
<evidence type="ECO:0000256" key="8">
    <source>
        <dbReference type="ARBA" id="ARBA00023180"/>
    </source>
</evidence>
<comment type="subcellular location">
    <subcellularLocation>
        <location evidence="1">Cell membrane</location>
        <topology evidence="1">Multi-pass membrane protein</topology>
    </subcellularLocation>
</comment>
<evidence type="ECO:0000256" key="7">
    <source>
        <dbReference type="ARBA" id="ARBA00023170"/>
    </source>
</evidence>
<keyword evidence="4 9" id="KW-0812">Transmembrane</keyword>